<reference evidence="3 4" key="1">
    <citation type="submission" date="2014-03" db="EMBL/GenBank/DDBJ databases">
        <title>Draft Genome Sequences of 13 Willow Endophytes.</title>
        <authorList>
            <person name="Gan H.Y."/>
            <person name="Gan H.M."/>
            <person name="Savka M.A."/>
            <person name="Hudson A.O."/>
        </authorList>
    </citation>
    <scope>NUCLEOTIDE SEQUENCE [LARGE SCALE GENOMIC DNA]</scope>
    <source>
        <strain evidence="3 4">RIT293</strain>
    </source>
</reference>
<dbReference type="PATRIC" id="fig|273677.3.peg.65"/>
<proteinExistence type="predicted"/>
<gene>
    <name evidence="3" type="ORF">BW34_00067</name>
</gene>
<keyword evidence="2" id="KW-0472">Membrane</keyword>
<name>A0A031FX51_9MICO</name>
<organism evidence="3 4">
    <name type="scientific">Microbacterium oleivorans</name>
    <dbReference type="NCBI Taxonomy" id="273677"/>
    <lineage>
        <taxon>Bacteria</taxon>
        <taxon>Bacillati</taxon>
        <taxon>Actinomycetota</taxon>
        <taxon>Actinomycetes</taxon>
        <taxon>Micrococcales</taxon>
        <taxon>Microbacteriaceae</taxon>
        <taxon>Microbacterium</taxon>
    </lineage>
</organism>
<accession>A0A031FX51</accession>
<comment type="caution">
    <text evidence="3">The sequence shown here is derived from an EMBL/GenBank/DDBJ whole genome shotgun (WGS) entry which is preliminary data.</text>
</comment>
<feature type="transmembrane region" description="Helical" evidence="2">
    <location>
        <begin position="48"/>
        <end position="70"/>
    </location>
</feature>
<keyword evidence="2" id="KW-1133">Transmembrane helix</keyword>
<evidence type="ECO:0000256" key="2">
    <source>
        <dbReference type="SAM" id="Phobius"/>
    </source>
</evidence>
<evidence type="ECO:0000313" key="4">
    <source>
        <dbReference type="Proteomes" id="UP000024001"/>
    </source>
</evidence>
<dbReference type="OrthoDB" id="4792842at2"/>
<keyword evidence="2" id="KW-0812">Transmembrane</keyword>
<protein>
    <submittedName>
        <fullName evidence="3">Putative membrane protein</fullName>
    </submittedName>
</protein>
<evidence type="ECO:0000256" key="1">
    <source>
        <dbReference type="SAM" id="MobiDB-lite"/>
    </source>
</evidence>
<keyword evidence="4" id="KW-1185">Reference proteome</keyword>
<sequence>MSASALATTAIDTAPDEVLLGSAAPALRPVGRIGAGVVPLPRRRPRRVFGVVAVAGALAIAGVQMGLSIVTTQGAFEVKSLTSQQQDANYRKQILQEEVAGLSSPQFLAANAAALGLVAGGEPNYLRLSDGKTLGPQKGASDASSIEALSRAAVSNALVSGVPLVTDPEASLDTGTSIDKELLANTPTPPSITDGLPTPATH</sequence>
<dbReference type="Proteomes" id="UP000024001">
    <property type="component" value="Unassembled WGS sequence"/>
</dbReference>
<evidence type="ECO:0000313" key="3">
    <source>
        <dbReference type="EMBL" id="EZP29454.1"/>
    </source>
</evidence>
<dbReference type="AlphaFoldDB" id="A0A031FX51"/>
<dbReference type="EMBL" id="JFYO01000001">
    <property type="protein sequence ID" value="EZP29454.1"/>
    <property type="molecule type" value="Genomic_DNA"/>
</dbReference>
<feature type="region of interest" description="Disordered" evidence="1">
    <location>
        <begin position="180"/>
        <end position="202"/>
    </location>
</feature>
<dbReference type="RefSeq" id="WP_052009358.1">
    <property type="nucleotide sequence ID" value="NZ_JFYO01000001.1"/>
</dbReference>
<dbReference type="eggNOG" id="COG2919">
    <property type="taxonomic scope" value="Bacteria"/>
</dbReference>